<feature type="region of interest" description="Disordered" evidence="1">
    <location>
        <begin position="551"/>
        <end position="738"/>
    </location>
</feature>
<feature type="region of interest" description="Disordered" evidence="1">
    <location>
        <begin position="1"/>
        <end position="388"/>
    </location>
</feature>
<feature type="region of interest" description="Disordered" evidence="1">
    <location>
        <begin position="467"/>
        <end position="496"/>
    </location>
</feature>
<gene>
    <name evidence="2" type="ORF">BP01DRAFT_213371</name>
</gene>
<proteinExistence type="predicted"/>
<sequence>MVSRASLARELGSPAAFSLDSTPRETRRSSSRASRKTTREPESTHSQSSYSLPPTPVTTSFDESLPSAKRRKTQRSVNQTAQTPQGKEEESVETPGSLDSPQPTENLPKRRDRNRKAVNTNAELTPNTNTESPSEPATAQAKSRPEQSQSTLHHFLLKKPQSKRHSLATTTLPTATVTPRVTSSASATPRASSTSASSPRMASTPGSARKDRNSKSAKPPAQIKTEPTPAHLAPASTPDNSISDPQTPAASSRPSTPRNSTSRARRADRKPTKNPATSSRLNPATGQTPSTATEPRSTPTTSSKMGQAKSVLSHASQKGSARPQRSSSRRSRVEAGTRSSAPDTNHKNMAQTNHKVSDFSSGAESSTPALPIGREIAESIESATPVSDNKILGGFGTPLLPDDNNNNTPGAIPYGDSFDFEYDADMYRSHFGLDGTTETPGSPTGSLTTATSVGNRISTRLRKPTIKAMESIESERRFRRPPRSASARPDGPKGPPLEWDAVALGIRIFEMANSALAPEFEPAADAEQLLAELRGAYDIDQAEREKLRLEQAQREKETEKEIEKEKATATATATPEPVNGSKEIAEHETGGMEMDETANGEKTEGEKVNGNQEREEKRNSDQRKVGKRNAEKEKAAKEKAAKEKAEREKIEKEKADKEQAEKETAEREQAEKEKAKKEKAEKQLSDASKTEKRGRTTRRAAATEQQPATEAKTEEEAGGASKPTSPADQSKEWTDADGFTYTGRLNQFGEELVYVGRGYEWYRPNNTYGDDKLPLPPVRLISREQLEKDRIFGFPPLMGERNIPRARNMPFTYEDVLEERAKIKAREEARKRGIEVDRYMPSAYIHALIAQHDKTSSDQERSGAGVEPKGPAPRKRRRAAEQPTEAAQAAKRRRKEDTPPAAGDQPKTLRIKLTLKGAAAAAAAAKEPSSPNEGGSKKRTRSETEAAPEMNGTTSSDTPQNRPTKLLKLSGLRRDPDSTPAKSTASPATPGGGETNTTAPAPSPASGSQAATPANDASSTALGTTPGGRPRRRAAAALMAEFQNHAEQRARRANARKKEPAA</sequence>
<evidence type="ECO:0008006" key="4">
    <source>
        <dbReference type="Google" id="ProtNLM"/>
    </source>
</evidence>
<name>A0A318ZLK9_9EURO</name>
<dbReference type="AlphaFoldDB" id="A0A318ZLK9"/>
<feature type="compositionally biased region" description="Basic and acidic residues" evidence="1">
    <location>
        <begin position="1044"/>
        <end position="1062"/>
    </location>
</feature>
<feature type="compositionally biased region" description="Polar residues" evidence="1">
    <location>
        <begin position="274"/>
        <end position="305"/>
    </location>
</feature>
<evidence type="ECO:0000313" key="2">
    <source>
        <dbReference type="EMBL" id="PYH47324.1"/>
    </source>
</evidence>
<feature type="compositionally biased region" description="Polar residues" evidence="1">
    <location>
        <begin position="44"/>
        <end position="62"/>
    </location>
</feature>
<dbReference type="EMBL" id="KZ821224">
    <property type="protein sequence ID" value="PYH47324.1"/>
    <property type="molecule type" value="Genomic_DNA"/>
</dbReference>
<feature type="compositionally biased region" description="Low complexity" evidence="1">
    <location>
        <begin position="247"/>
        <end position="262"/>
    </location>
</feature>
<feature type="compositionally biased region" description="Polar residues" evidence="1">
    <location>
        <begin position="117"/>
        <end position="152"/>
    </location>
</feature>
<feature type="compositionally biased region" description="Polar residues" evidence="1">
    <location>
        <begin position="237"/>
        <end position="246"/>
    </location>
</feature>
<dbReference type="Proteomes" id="UP000248349">
    <property type="component" value="Unassembled WGS sequence"/>
</dbReference>
<feature type="compositionally biased region" description="Basic and acidic residues" evidence="1">
    <location>
        <begin position="852"/>
        <end position="861"/>
    </location>
</feature>
<dbReference type="RefSeq" id="XP_025433306.1">
    <property type="nucleotide sequence ID" value="XM_025571092.1"/>
</dbReference>
<reference evidence="2 3" key="1">
    <citation type="submission" date="2016-12" db="EMBL/GenBank/DDBJ databases">
        <title>The genomes of Aspergillus section Nigri reveals drivers in fungal speciation.</title>
        <authorList>
            <consortium name="DOE Joint Genome Institute"/>
            <person name="Vesth T.C."/>
            <person name="Nybo J."/>
            <person name="Theobald S."/>
            <person name="Brandl J."/>
            <person name="Frisvad J.C."/>
            <person name="Nielsen K.F."/>
            <person name="Lyhne E.K."/>
            <person name="Kogle M.E."/>
            <person name="Kuo A."/>
            <person name="Riley R."/>
            <person name="Clum A."/>
            <person name="Nolan M."/>
            <person name="Lipzen A."/>
            <person name="Salamov A."/>
            <person name="Henrissat B."/>
            <person name="Wiebenga A."/>
            <person name="De Vries R.P."/>
            <person name="Grigoriev I.V."/>
            <person name="Mortensen U.H."/>
            <person name="Andersen M.R."/>
            <person name="Baker S.E."/>
        </authorList>
    </citation>
    <scope>NUCLEOTIDE SEQUENCE [LARGE SCALE GENOMIC DNA]</scope>
    <source>
        <strain evidence="2 3">JOP 1030-1</strain>
    </source>
</reference>
<accession>A0A318ZLK9</accession>
<feature type="compositionally biased region" description="Low complexity" evidence="1">
    <location>
        <begin position="167"/>
        <end position="205"/>
    </location>
</feature>
<feature type="compositionally biased region" description="Low complexity" evidence="1">
    <location>
        <begin position="699"/>
        <end position="710"/>
    </location>
</feature>
<dbReference type="GeneID" id="37072320"/>
<organism evidence="2 3">
    <name type="scientific">Aspergillus saccharolyticus JOP 1030-1</name>
    <dbReference type="NCBI Taxonomy" id="1450539"/>
    <lineage>
        <taxon>Eukaryota</taxon>
        <taxon>Fungi</taxon>
        <taxon>Dikarya</taxon>
        <taxon>Ascomycota</taxon>
        <taxon>Pezizomycotina</taxon>
        <taxon>Eurotiomycetes</taxon>
        <taxon>Eurotiomycetidae</taxon>
        <taxon>Eurotiales</taxon>
        <taxon>Aspergillaceae</taxon>
        <taxon>Aspergillus</taxon>
        <taxon>Aspergillus subgen. Circumdati</taxon>
    </lineage>
</organism>
<evidence type="ECO:0000256" key="1">
    <source>
        <dbReference type="SAM" id="MobiDB-lite"/>
    </source>
</evidence>
<feature type="compositionally biased region" description="Polar residues" evidence="1">
    <location>
        <begin position="951"/>
        <end position="963"/>
    </location>
</feature>
<feature type="compositionally biased region" description="Polar residues" evidence="1">
    <location>
        <begin position="75"/>
        <end position="85"/>
    </location>
</feature>
<feature type="compositionally biased region" description="Basic and acidic residues" evidence="1">
    <location>
        <begin position="599"/>
        <end position="694"/>
    </location>
</feature>
<feature type="region of interest" description="Disordered" evidence="1">
    <location>
        <begin position="852"/>
        <end position="1062"/>
    </location>
</feature>
<feature type="compositionally biased region" description="Low complexity" evidence="1">
    <location>
        <begin position="997"/>
        <end position="1028"/>
    </location>
</feature>
<protein>
    <recommendedName>
        <fullName evidence="4">GPI-anchored cell surface glycoprotein</fullName>
    </recommendedName>
</protein>
<feature type="compositionally biased region" description="Basic and acidic residues" evidence="1">
    <location>
        <begin position="551"/>
        <end position="567"/>
    </location>
</feature>
<evidence type="ECO:0000313" key="3">
    <source>
        <dbReference type="Proteomes" id="UP000248349"/>
    </source>
</evidence>
<dbReference type="OrthoDB" id="4505596at2759"/>
<feature type="compositionally biased region" description="Polar residues" evidence="1">
    <location>
        <begin position="337"/>
        <end position="368"/>
    </location>
</feature>
<keyword evidence="3" id="KW-1185">Reference proteome</keyword>
<feature type="compositionally biased region" description="Basic residues" evidence="1">
    <location>
        <begin position="155"/>
        <end position="166"/>
    </location>
</feature>
<dbReference type="STRING" id="1450539.A0A318ZLK9"/>